<dbReference type="EMBL" id="PUHW01000001">
    <property type="protein sequence ID" value="KAG0691400.1"/>
    <property type="molecule type" value="Genomic_DNA"/>
</dbReference>
<comment type="function">
    <text evidence="18">Intracellular phospholipase B that catalyzes the double deacylation of phosphatidylcholine (PC) to glycerophosphocholine (GroPCho). Plays an important role in membrane lipid homeostasis.</text>
</comment>
<feature type="region of interest" description="Disordered" evidence="20">
    <location>
        <begin position="556"/>
        <end position="589"/>
    </location>
</feature>
<dbReference type="InterPro" id="IPR001279">
    <property type="entry name" value="Metallo-B-lactamas"/>
</dbReference>
<dbReference type="InterPro" id="IPR021718">
    <property type="entry name" value="CPSF73-100_C"/>
</dbReference>
<evidence type="ECO:0000256" key="6">
    <source>
        <dbReference type="ARBA" id="ARBA00022692"/>
    </source>
</evidence>
<feature type="compositionally biased region" description="Low complexity" evidence="20">
    <location>
        <begin position="450"/>
        <end position="467"/>
    </location>
</feature>
<comment type="subcellular location">
    <subcellularLocation>
        <location evidence="2 18">Endoplasmic reticulum membrane</location>
    </subcellularLocation>
    <subcellularLocation>
        <location evidence="1">Nucleus</location>
    </subcellularLocation>
</comment>
<evidence type="ECO:0000256" key="2">
    <source>
        <dbReference type="ARBA" id="ARBA00004586"/>
    </source>
</evidence>
<dbReference type="Pfam" id="PF07521">
    <property type="entry name" value="RMMBL"/>
    <property type="match status" value="1"/>
</dbReference>
<feature type="transmembrane region" description="Helical" evidence="18">
    <location>
        <begin position="58"/>
        <end position="78"/>
    </location>
</feature>
<keyword evidence="13 18" id="KW-1133">Transmembrane helix</keyword>
<dbReference type="PANTHER" id="PTHR11203">
    <property type="entry name" value="CLEAVAGE AND POLYADENYLATION SPECIFICITY FACTOR FAMILY MEMBER"/>
    <property type="match status" value="1"/>
</dbReference>
<keyword evidence="11 18" id="KW-0256">Endoplasmic reticulum</keyword>
<evidence type="ECO:0000256" key="1">
    <source>
        <dbReference type="ARBA" id="ARBA00004123"/>
    </source>
</evidence>
<dbReference type="Pfam" id="PF11718">
    <property type="entry name" value="CPSF73-100_C"/>
    <property type="match status" value="1"/>
</dbReference>
<dbReference type="GO" id="GO:0003723">
    <property type="term" value="F:RNA binding"/>
    <property type="evidence" value="ECO:0007669"/>
    <property type="project" value="TreeGrafter"/>
</dbReference>
<dbReference type="SMART" id="SM01098">
    <property type="entry name" value="CPSF73-100_C"/>
    <property type="match status" value="1"/>
</dbReference>
<evidence type="ECO:0000256" key="16">
    <source>
        <dbReference type="ARBA" id="ARBA00023242"/>
    </source>
</evidence>
<dbReference type="SUPFAM" id="SSF52151">
    <property type="entry name" value="FabD/lysophospholipase-like"/>
    <property type="match status" value="1"/>
</dbReference>
<feature type="short sequence motif" description="GXGXXG" evidence="17">
    <location>
        <begin position="1272"/>
        <end position="1277"/>
    </location>
</feature>
<evidence type="ECO:0000256" key="7">
    <source>
        <dbReference type="ARBA" id="ARBA00022722"/>
    </source>
</evidence>
<dbReference type="InterPro" id="IPR011108">
    <property type="entry name" value="RMMBL"/>
</dbReference>
<organism evidence="23 24">
    <name type="scientific">Pichia californica</name>
    <dbReference type="NCBI Taxonomy" id="460514"/>
    <lineage>
        <taxon>Eukaryota</taxon>
        <taxon>Fungi</taxon>
        <taxon>Dikarya</taxon>
        <taxon>Ascomycota</taxon>
        <taxon>Saccharomycotina</taxon>
        <taxon>Pichiomycetes</taxon>
        <taxon>Pichiales</taxon>
        <taxon>Pichiaceae</taxon>
        <taxon>Pichia</taxon>
    </lineage>
</organism>
<feature type="domain" description="PNPLA" evidence="22">
    <location>
        <begin position="1268"/>
        <end position="1432"/>
    </location>
</feature>
<evidence type="ECO:0000256" key="17">
    <source>
        <dbReference type="PROSITE-ProRule" id="PRU01161"/>
    </source>
</evidence>
<dbReference type="PROSITE" id="PS51635">
    <property type="entry name" value="PNPLA"/>
    <property type="match status" value="1"/>
</dbReference>
<dbReference type="GO" id="GO:0005789">
    <property type="term" value="C:endoplasmic reticulum membrane"/>
    <property type="evidence" value="ECO:0007669"/>
    <property type="project" value="UniProtKB-SubCell"/>
</dbReference>
<dbReference type="Proteomes" id="UP000697127">
    <property type="component" value="Unassembled WGS sequence"/>
</dbReference>
<dbReference type="GO" id="GO:0016042">
    <property type="term" value="P:lipid catabolic process"/>
    <property type="evidence" value="ECO:0007669"/>
    <property type="project" value="UniProtKB-UniRule"/>
</dbReference>
<keyword evidence="19" id="KW-0175">Coiled coil</keyword>
<dbReference type="Pfam" id="PF24179">
    <property type="entry name" value="NTE_Ploop"/>
    <property type="match status" value="1"/>
</dbReference>
<dbReference type="InterPro" id="IPR016035">
    <property type="entry name" value="Acyl_Trfase/lysoPLipase"/>
</dbReference>
<evidence type="ECO:0000256" key="3">
    <source>
        <dbReference type="ARBA" id="ARBA00006636"/>
    </source>
</evidence>
<feature type="transmembrane region" description="Helical" evidence="18">
    <location>
        <begin position="90"/>
        <end position="114"/>
    </location>
</feature>
<protein>
    <recommendedName>
        <fullName evidence="18">Lysophospholipase NTE1</fullName>
        <ecNumber evidence="18">3.1.1.5</ecNumber>
    </recommendedName>
    <alternativeName>
        <fullName evidence="18">Intracellular phospholipase B</fullName>
    </alternativeName>
</protein>
<gene>
    <name evidence="23" type="primary">NTE1</name>
    <name evidence="23" type="ORF">C6P40_000017</name>
</gene>
<dbReference type="InterPro" id="IPR002641">
    <property type="entry name" value="PNPLA_dom"/>
</dbReference>
<feature type="short sequence motif" description="DGA/G" evidence="17">
    <location>
        <begin position="1419"/>
        <end position="1421"/>
    </location>
</feature>
<evidence type="ECO:0000256" key="19">
    <source>
        <dbReference type="SAM" id="Coils"/>
    </source>
</evidence>
<evidence type="ECO:0000256" key="11">
    <source>
        <dbReference type="ARBA" id="ARBA00022824"/>
    </source>
</evidence>
<evidence type="ECO:0000256" key="14">
    <source>
        <dbReference type="ARBA" id="ARBA00023098"/>
    </source>
</evidence>
<feature type="domain" description="Cyclic nucleotide-binding" evidence="21">
    <location>
        <begin position="873"/>
        <end position="975"/>
    </location>
</feature>
<evidence type="ECO:0000256" key="12">
    <source>
        <dbReference type="ARBA" id="ARBA00022963"/>
    </source>
</evidence>
<evidence type="ECO:0000259" key="21">
    <source>
        <dbReference type="PROSITE" id="PS50042"/>
    </source>
</evidence>
<dbReference type="Gene3D" id="3.60.15.10">
    <property type="entry name" value="Ribonuclease Z/Hydroxyacylglutathione hydrolase-like"/>
    <property type="match status" value="1"/>
</dbReference>
<comment type="catalytic activity">
    <reaction evidence="18">
        <text>a 1-acyl-sn-glycero-3-phosphocholine + H2O = sn-glycerol 3-phosphocholine + a fatty acid + H(+)</text>
        <dbReference type="Rhea" id="RHEA:15177"/>
        <dbReference type="ChEBI" id="CHEBI:15377"/>
        <dbReference type="ChEBI" id="CHEBI:15378"/>
        <dbReference type="ChEBI" id="CHEBI:16870"/>
        <dbReference type="ChEBI" id="CHEBI:28868"/>
        <dbReference type="ChEBI" id="CHEBI:58168"/>
        <dbReference type="EC" id="3.1.1.5"/>
    </reaction>
</comment>
<keyword evidence="14 17" id="KW-0443">Lipid metabolism</keyword>
<dbReference type="GO" id="GO:0004521">
    <property type="term" value="F:RNA endonuclease activity"/>
    <property type="evidence" value="ECO:0007669"/>
    <property type="project" value="TreeGrafter"/>
</dbReference>
<dbReference type="GO" id="GO:0006397">
    <property type="term" value="P:mRNA processing"/>
    <property type="evidence" value="ECO:0007669"/>
    <property type="project" value="UniProtKB-KW"/>
</dbReference>
<dbReference type="InterPro" id="IPR036866">
    <property type="entry name" value="RibonucZ/Hydroxyglut_hydro"/>
</dbReference>
<evidence type="ECO:0000256" key="9">
    <source>
        <dbReference type="ARBA" id="ARBA00022759"/>
    </source>
</evidence>
<keyword evidence="8" id="KW-0677">Repeat</keyword>
<dbReference type="PROSITE" id="PS01237">
    <property type="entry name" value="UPF0028"/>
    <property type="match status" value="1"/>
</dbReference>
<dbReference type="CDD" id="cd00038">
    <property type="entry name" value="CAP_ED"/>
    <property type="match status" value="2"/>
</dbReference>
<dbReference type="SUPFAM" id="SSF51206">
    <property type="entry name" value="cAMP-binding domain-like"/>
    <property type="match status" value="3"/>
</dbReference>
<dbReference type="GO" id="GO:0004534">
    <property type="term" value="F:5'-3' RNA exonuclease activity"/>
    <property type="evidence" value="ECO:0007669"/>
    <property type="project" value="TreeGrafter"/>
</dbReference>
<dbReference type="Gene3D" id="3.40.50.10890">
    <property type="match status" value="1"/>
</dbReference>
<reference evidence="23" key="1">
    <citation type="submission" date="2020-11" db="EMBL/GenBank/DDBJ databases">
        <title>Kefir isolates.</title>
        <authorList>
            <person name="Marcisauskas S."/>
            <person name="Kim Y."/>
            <person name="Blasche S."/>
        </authorList>
    </citation>
    <scope>NUCLEOTIDE SEQUENCE</scope>
    <source>
        <strain evidence="23">Olga-1</strain>
    </source>
</reference>
<dbReference type="InterPro" id="IPR050698">
    <property type="entry name" value="MBL"/>
</dbReference>
<evidence type="ECO:0000313" key="24">
    <source>
        <dbReference type="Proteomes" id="UP000697127"/>
    </source>
</evidence>
<dbReference type="Pfam" id="PF01734">
    <property type="entry name" value="Patatin"/>
    <property type="match status" value="1"/>
</dbReference>
<dbReference type="FunFam" id="3.40.50.10890:FF:000001">
    <property type="entry name" value="Cleavage and polyadenylation specificity factor subunit 3"/>
    <property type="match status" value="1"/>
</dbReference>
<evidence type="ECO:0000256" key="20">
    <source>
        <dbReference type="SAM" id="MobiDB-lite"/>
    </source>
</evidence>
<feature type="compositionally biased region" description="Low complexity" evidence="20">
    <location>
        <begin position="486"/>
        <end position="499"/>
    </location>
</feature>
<keyword evidence="7" id="KW-0540">Nuclease</keyword>
<dbReference type="FunFam" id="3.40.1090.10:FF:000007">
    <property type="entry name" value="Lysophospholipase NTE1"/>
    <property type="match status" value="1"/>
</dbReference>
<dbReference type="Gene3D" id="2.60.120.10">
    <property type="entry name" value="Jelly Rolls"/>
    <property type="match status" value="3"/>
</dbReference>
<feature type="region of interest" description="Disordered" evidence="20">
    <location>
        <begin position="450"/>
        <end position="499"/>
    </location>
</feature>
<keyword evidence="5" id="KW-0507">mRNA processing</keyword>
<keyword evidence="16" id="KW-0539">Nucleus</keyword>
<evidence type="ECO:0000256" key="8">
    <source>
        <dbReference type="ARBA" id="ARBA00022737"/>
    </source>
</evidence>
<proteinExistence type="inferred from homology"/>
<dbReference type="InterPro" id="IPR014710">
    <property type="entry name" value="RmlC-like_jellyroll"/>
</dbReference>
<feature type="domain" description="Cyclic nucleotide-binding" evidence="21">
    <location>
        <begin position="746"/>
        <end position="858"/>
    </location>
</feature>
<keyword evidence="24" id="KW-1185">Reference proteome</keyword>
<comment type="caution">
    <text evidence="23">The sequence shown here is derived from an EMBL/GenBank/DDBJ whole genome shotgun (WGS) entry which is preliminary data.</text>
</comment>
<keyword evidence="10 17" id="KW-0378">Hydrolase</keyword>
<dbReference type="Pfam" id="PF10996">
    <property type="entry name" value="Beta-Casp"/>
    <property type="match status" value="1"/>
</dbReference>
<dbReference type="InterPro" id="IPR022712">
    <property type="entry name" value="Beta_Casp"/>
</dbReference>
<dbReference type="Gene3D" id="3.40.1090.10">
    <property type="entry name" value="Cytosolic phospholipase A2 catalytic domain"/>
    <property type="match status" value="2"/>
</dbReference>
<dbReference type="InterPro" id="IPR001423">
    <property type="entry name" value="LysoPLipase_patatin_CS"/>
</dbReference>
<dbReference type="SMART" id="SM00100">
    <property type="entry name" value="cNMP"/>
    <property type="match status" value="1"/>
</dbReference>
<evidence type="ECO:0000313" key="23">
    <source>
        <dbReference type="EMBL" id="KAG0691400.1"/>
    </source>
</evidence>
<dbReference type="CDD" id="cd16292">
    <property type="entry name" value="CPSF3-like_MBL-fold"/>
    <property type="match status" value="1"/>
</dbReference>
<evidence type="ECO:0000259" key="22">
    <source>
        <dbReference type="PROSITE" id="PS51635"/>
    </source>
</evidence>
<name>A0A9P7BI28_9ASCO</name>
<dbReference type="PROSITE" id="PS50042">
    <property type="entry name" value="CNMP_BINDING_3"/>
    <property type="match status" value="2"/>
</dbReference>
<evidence type="ECO:0000256" key="15">
    <source>
        <dbReference type="ARBA" id="ARBA00023136"/>
    </source>
</evidence>
<evidence type="ECO:0000256" key="13">
    <source>
        <dbReference type="ARBA" id="ARBA00022989"/>
    </source>
</evidence>
<dbReference type="EC" id="3.1.1.5" evidence="18"/>
<keyword evidence="12 17" id="KW-0442">Lipid degradation</keyword>
<evidence type="ECO:0000256" key="10">
    <source>
        <dbReference type="ARBA" id="ARBA00022801"/>
    </source>
</evidence>
<dbReference type="SMART" id="SM00849">
    <property type="entry name" value="Lactamase_B"/>
    <property type="match status" value="1"/>
</dbReference>
<keyword evidence="15 18" id="KW-0472">Membrane</keyword>
<dbReference type="SUPFAM" id="SSF56281">
    <property type="entry name" value="Metallo-hydrolase/oxidoreductase"/>
    <property type="match status" value="1"/>
</dbReference>
<feature type="compositionally biased region" description="Basic residues" evidence="20">
    <location>
        <begin position="562"/>
        <end position="571"/>
    </location>
</feature>
<dbReference type="GO" id="GO:0005847">
    <property type="term" value="C:mRNA cleavage and polyadenylation specificity factor complex"/>
    <property type="evidence" value="ECO:0007669"/>
    <property type="project" value="TreeGrafter"/>
</dbReference>
<feature type="active site" description="Proton acceptor" evidence="17">
    <location>
        <position position="1419"/>
    </location>
</feature>
<evidence type="ECO:0000256" key="4">
    <source>
        <dbReference type="ARBA" id="ARBA00010624"/>
    </source>
</evidence>
<keyword evidence="9" id="KW-0255">Endonuclease</keyword>
<dbReference type="Pfam" id="PF16661">
    <property type="entry name" value="Lactamase_B_6"/>
    <property type="match status" value="1"/>
</dbReference>
<dbReference type="SMART" id="SM01027">
    <property type="entry name" value="Beta-Casp"/>
    <property type="match status" value="1"/>
</dbReference>
<feature type="coiled-coil region" evidence="19">
    <location>
        <begin position="315"/>
        <end position="346"/>
    </location>
</feature>
<dbReference type="GO" id="GO:0004622">
    <property type="term" value="F:phosphatidylcholine lysophospholipase activity"/>
    <property type="evidence" value="ECO:0007669"/>
    <property type="project" value="UniProtKB-EC"/>
</dbReference>
<evidence type="ECO:0000256" key="18">
    <source>
        <dbReference type="RuleBase" id="RU362043"/>
    </source>
</evidence>
<comment type="similarity">
    <text evidence="3 18">Belongs to the NTE family.</text>
</comment>
<evidence type="ECO:0000256" key="5">
    <source>
        <dbReference type="ARBA" id="ARBA00022664"/>
    </source>
</evidence>
<feature type="active site" description="Nucleophile" evidence="17">
    <location>
        <position position="1301"/>
    </location>
</feature>
<comment type="similarity">
    <text evidence="4">Belongs to the metallo-beta-lactamase superfamily. RNA-metabolizing metallo-beta-lactamase-like family. CPSF2/YSH1 subfamily.</text>
</comment>
<accession>A0A9P7BI28</accession>
<sequence>MEDPNSLSSIISSSSIITNAIPTLSSITTLPKSTIQSSIDQISIDKIHSFNILKPISIIFWFIGKFISNFFYYTLYFLRTLLYSILSTTFQITFSAHSIIFLLLLISTPLYAYIRYTYLTVYSRLPKDSKRQNPILDSFVNSINENDTGHIKSYLDEFLQAIKIFGYLDAPVFHELTKSLQTQKIDSGEIIFLDQCQGFSICVEGEIQVYSKIDKNNSLSNYSSSDLSNDQIFAKSDDSHNVVIVDGIKYQLLNIIKSGAPLSSFIQVLNLLTDSQLTLSSITPTPNLNPQRQLPNLPLDNFSLDSTTKLVNSPIQNANNNNNNNNNNININNNNMNMNNQNLNSNTSVINSAPGLIAIPKNSCTISMIPKESFTRIATKYPKDTSHIIQMILTKLYRVTFQTAHTFLDLTPNIYQTEINLNNYKNSSEKRLPKYLTQLSISIIDNNESFSDDNSNSRSQQTSNINIRQRRKVKNKINSVSPYTESNGFNTSSESSSSLALPLNNLKNKNSKKFKNNNINSSITRNKTPNYLDLLTSDGDESVLSSDTTKLVKASLNNNPSKKSKSRHFVFKNRSNSNPGDLLSNVPLPRNSEVNLKTKLTNIDMDELKNRTFSADDDETEESTLRTALAEKISSLIGLDKNNFPINRANNITNTRSNSILNSPLISATSISTGIRLVTPVNNYNSNNNINNNNNELLSQSKFNKLRTYSTTSVDNSNLINGIDDSSSVNSDVYKSFVNYENVKREFANDIKLFKVSKGTKIIKSKEQTPGIYYVIDGSLDVTYWKRESDFIGTYINEPENDSNDEKEKTFEEYLYTIKEGQIAGYLGSLIGSKSFVDVTANKDTYVAFLSREFFEFLTERYPWLELGIAQLLLKVLDKKLYLTDYALEWVHSSAGDVLYKQSDPANGIYVVLNGRLRAVSKNKDNTDYVILGEYGQGESMGEIEVLTKSKRLNTVVSIRDSELARIPRTLFEIIALSNPSIMVNISRIVANRVKMDGVLFASHVNNNSATAATRIRDEPMVQTFNNFRTITLLPTTHGTIPLVEFGERLANALEKVGKSVKVLNQSAALSNLGKYAFDKLAKLKQGGYFSELEEKYDIVIYLCDAVVNSSWTTTCIQQGDCILLLADANLSPDVGDYERLLVKTKTAARTELILLHPEKYVEPGSTHKWLKNRIWVHSHHHIQMLCSTPHHVDTNSKTFFGQIDNLTLFSKKFMYKMENIVSNNEFLQFLKQTKEDFKSKKYYQPLQEHKDDFMRLARILTGQAIGLVLGGGGARGLSHVGIIKSLEDNGIPVDIIGGTSIGAFVGGLYAKDYDFVPVYGRAKIFAGRMSSVWRSLLDLTIPLTSYLTGHEFNRGIWKAFGDVRIEDFWIKYYANSTNLTDSVMEIHTSGYAWRYIRASMTLASLLPPITDDGNMLLDGGYIDNLTVTEMQRRGSKHIIAVDVGSVDDRSPMEYGNSLSGWWVLLNRMNPFSSHANVPTMADIQMRLAYVASVNALERAKNSKGCSYLRPPIEAYATLAFGKFNEIYHVGVDYGNAQIKDILKKWNVGVKKKQFLPGIVMLDAGVHPAYSGLESLPFYDDFDLSRVDVLLISHFHLDHAASLPYVMQHTNFKGRVFMTYPTKAIYKWLLNDFVRVTNLSENISGDGNGGDNANSFLYTDEDLMESFDRIETIDYHSTVEVDGIKFTAYHAGHVLGAAMFFIEMGGLKILFTGDYSREEDRHLSSAEVPHKRPDLLITESTFGTATHIPRLEREHKLTKMIHSTIQQGGRCLLPVFALGRAQEILLILDEYWQEHKDLQKYPIYYASGLAKKCMSVYERYIYMMNDHIKTKMAETSTNPFFFKYIKNLSTMDKMNDSNPCVLIASPGMLQSGLSRRVLEKWCPDPRNSVILTGYSVDGTMAKNLIREPSEIPLLSNSETMIPRRMSVEEISFAAHVDFEQNAEFIDLVNPKAIVLVHGDSNPMGRLKSALLSKYQKRRATEDEIKIYNPKNSTILSLEFKAQKIAKVVGNLASSLPEDGDQVKGILVQKNFDINLLTVDDVKVFTSLTTTVITQKQSLRCNANRSLVHWQFSQMFGTVKVLLDSEDIYEFEVMDCVRIRHNDHSYIANVEWECGVMEDTIADTVVAILLSCDSLPASVKLTSKHCTHNHGDGKDRHVHIHENKIENVEENSKTVSGIVVKQEAGIEQYCIDKNGKSLSEEKTLVSTSADDILQPITVEHSDNTLMAKITRISNILTTQFGDAFQYDEANNRGVVKIGKNEAFVSYEDFTVSCKSGVLKGRVEGVLTRGLSLVTPLTQQ</sequence>
<feature type="compositionally biased region" description="Polar residues" evidence="20">
    <location>
        <begin position="476"/>
        <end position="485"/>
    </location>
</feature>
<dbReference type="GO" id="GO:0046470">
    <property type="term" value="P:phosphatidylcholine metabolic process"/>
    <property type="evidence" value="ECO:0007669"/>
    <property type="project" value="InterPro"/>
</dbReference>
<keyword evidence="6 18" id="KW-0812">Transmembrane</keyword>
<dbReference type="PANTHER" id="PTHR11203:SF11">
    <property type="entry name" value="CLEAVAGE AND POLYADENYLATION SPECIFICITY FACTOR SUBUNIT 3"/>
    <property type="match status" value="1"/>
</dbReference>
<dbReference type="InterPro" id="IPR000595">
    <property type="entry name" value="cNMP-bd_dom"/>
</dbReference>
<dbReference type="InterPro" id="IPR018490">
    <property type="entry name" value="cNMP-bd_dom_sf"/>
</dbReference>
<dbReference type="InterPro" id="IPR056556">
    <property type="entry name" value="NTE1_P-loop_dom"/>
</dbReference>
<feature type="short sequence motif" description="GXSXG" evidence="17">
    <location>
        <begin position="1299"/>
        <end position="1303"/>
    </location>
</feature>
<dbReference type="Pfam" id="PF00027">
    <property type="entry name" value="cNMP_binding"/>
    <property type="match status" value="1"/>
</dbReference>